<keyword evidence="5 11" id="KW-0328">Glycosyltransferase</keyword>
<name>C1C239_CALCM</name>
<evidence type="ECO:0000256" key="11">
    <source>
        <dbReference type="PIRNR" id="PIRNR000477"/>
    </source>
</evidence>
<dbReference type="InterPro" id="IPR011270">
    <property type="entry name" value="Pur_Nuc_Pase_Ino/Guo-sp"/>
</dbReference>
<comment type="similarity">
    <text evidence="2 11">Belongs to the PNP/MTAP phosphorylase family.</text>
</comment>
<dbReference type="InterPro" id="IPR035994">
    <property type="entry name" value="Nucleoside_phosphorylase_sf"/>
</dbReference>
<dbReference type="SUPFAM" id="SSF53167">
    <property type="entry name" value="Purine and uridine phosphorylases"/>
    <property type="match status" value="1"/>
</dbReference>
<dbReference type="NCBIfam" id="TIGR01700">
    <property type="entry name" value="PNPH"/>
    <property type="match status" value="1"/>
</dbReference>
<feature type="binding site" evidence="12">
    <location>
        <position position="64"/>
    </location>
    <ligand>
        <name>phosphate</name>
        <dbReference type="ChEBI" id="CHEBI:43474"/>
    </ligand>
</feature>
<dbReference type="CDD" id="cd09009">
    <property type="entry name" value="PNP-EcPNPII_like"/>
    <property type="match status" value="1"/>
</dbReference>
<evidence type="ECO:0000256" key="1">
    <source>
        <dbReference type="ARBA" id="ARBA00005058"/>
    </source>
</evidence>
<feature type="binding site" evidence="12">
    <location>
        <position position="147"/>
    </location>
    <ligand>
        <name>phosphate</name>
        <dbReference type="ChEBI" id="CHEBI:43474"/>
    </ligand>
</feature>
<feature type="binding site" evidence="12">
    <location>
        <position position="251"/>
    </location>
    <ligand>
        <name>phosphate</name>
        <dbReference type="ChEBI" id="CHEBI:43474"/>
    </ligand>
</feature>
<evidence type="ECO:0000256" key="8">
    <source>
        <dbReference type="ARBA" id="ARBA00023929"/>
    </source>
</evidence>
<dbReference type="Gene3D" id="3.40.50.1580">
    <property type="entry name" value="Nucleoside phosphorylase domain"/>
    <property type="match status" value="1"/>
</dbReference>
<dbReference type="NCBIfam" id="NF006054">
    <property type="entry name" value="PRK08202.1"/>
    <property type="match status" value="1"/>
</dbReference>
<reference evidence="14" key="1">
    <citation type="submission" date="2009-03" db="EMBL/GenBank/DDBJ databases">
        <title>Caligus clemensi ESTs and full-length cDNAs.</title>
        <authorList>
            <person name="Yasuike M."/>
            <person name="von Schalburg K."/>
            <person name="Cooper G."/>
            <person name="Leong J."/>
            <person name="Jones S.R.M."/>
            <person name="Koop B.F."/>
        </authorList>
    </citation>
    <scope>NUCLEOTIDE SEQUENCE</scope>
    <source>
        <tissue evidence="14">Whole</tissue>
    </source>
</reference>
<comment type="function">
    <text evidence="11">The purine nucleoside phosphorylases catalyze the phosphorolytic breakdown of the N-glycosidic bond in the beta-(deoxy)ribonucleoside molecules, with the formation of the corresponding free purine bases and pentose-1-phosphate.</text>
</comment>
<gene>
    <name evidence="14" type="primary">PNPH</name>
</gene>
<evidence type="ECO:0000259" key="13">
    <source>
        <dbReference type="Pfam" id="PF01048"/>
    </source>
</evidence>
<accession>C1C239</accession>
<evidence type="ECO:0000256" key="4">
    <source>
        <dbReference type="ARBA" id="ARBA00013834"/>
    </source>
</evidence>
<dbReference type="GO" id="GO:0047975">
    <property type="term" value="F:guanosine phosphorylase activity"/>
    <property type="evidence" value="ECO:0007669"/>
    <property type="project" value="RHEA"/>
</dbReference>
<evidence type="ECO:0000313" key="14">
    <source>
        <dbReference type="EMBL" id="ACO15342.1"/>
    </source>
</evidence>
<dbReference type="InterPro" id="IPR000845">
    <property type="entry name" value="Nucleoside_phosphorylase_d"/>
</dbReference>
<evidence type="ECO:0000256" key="12">
    <source>
        <dbReference type="PIRSR" id="PIRSR000477-2"/>
    </source>
</evidence>
<dbReference type="AlphaFoldDB" id="C1C239"/>
<feature type="domain" description="Nucleoside phosphorylase" evidence="13">
    <location>
        <begin position="57"/>
        <end position="310"/>
    </location>
</feature>
<evidence type="ECO:0000256" key="5">
    <source>
        <dbReference type="ARBA" id="ARBA00022676"/>
    </source>
</evidence>
<dbReference type="GO" id="GO:0009116">
    <property type="term" value="P:nucleoside metabolic process"/>
    <property type="evidence" value="ECO:0007669"/>
    <property type="project" value="InterPro"/>
</dbReference>
<organism evidence="14">
    <name type="scientific">Caligus clemensi</name>
    <name type="common">Sea louse</name>
    <dbReference type="NCBI Taxonomy" id="344056"/>
    <lineage>
        <taxon>Eukaryota</taxon>
        <taxon>Metazoa</taxon>
        <taxon>Ecdysozoa</taxon>
        <taxon>Arthropoda</taxon>
        <taxon>Crustacea</taxon>
        <taxon>Multicrustacea</taxon>
        <taxon>Hexanauplia</taxon>
        <taxon>Copepoda</taxon>
        <taxon>Siphonostomatoida</taxon>
        <taxon>Caligidae</taxon>
        <taxon>Caligus</taxon>
    </lineage>
</organism>
<comment type="catalytic activity">
    <reaction evidence="10">
        <text>guanosine + phosphate = alpha-D-ribose 1-phosphate + guanine</text>
        <dbReference type="Rhea" id="RHEA:13233"/>
        <dbReference type="ChEBI" id="CHEBI:16235"/>
        <dbReference type="ChEBI" id="CHEBI:16750"/>
        <dbReference type="ChEBI" id="CHEBI:43474"/>
        <dbReference type="ChEBI" id="CHEBI:57720"/>
        <dbReference type="EC" id="2.4.2.1"/>
    </reaction>
</comment>
<dbReference type="PIRSF" id="PIRSF000477">
    <property type="entry name" value="PurNPase"/>
    <property type="match status" value="1"/>
</dbReference>
<feature type="binding site" evidence="12">
    <location>
        <begin position="115"/>
        <end position="117"/>
    </location>
    <ligand>
        <name>phosphate</name>
        <dbReference type="ChEBI" id="CHEBI:43474"/>
    </ligand>
</feature>
<dbReference type="UniPathway" id="UPA00606"/>
<feature type="binding site" evidence="12">
    <location>
        <position position="95"/>
    </location>
    <ligand>
        <name>phosphate</name>
        <dbReference type="ChEBI" id="CHEBI:43474"/>
    </ligand>
</feature>
<evidence type="ECO:0000256" key="10">
    <source>
        <dbReference type="ARBA" id="ARBA00023970"/>
    </source>
</evidence>
<feature type="binding site" evidence="12">
    <location>
        <position position="232"/>
    </location>
    <ligand>
        <name>a purine D-ribonucleoside</name>
        <dbReference type="ChEBI" id="CHEBI:142355"/>
    </ligand>
</feature>
<dbReference type="FunFam" id="3.40.50.1580:FF:000004">
    <property type="entry name" value="Purine nucleoside phosphorylase"/>
    <property type="match status" value="1"/>
</dbReference>
<comment type="catalytic activity">
    <reaction evidence="8">
        <text>2'-deoxyguanosine + phosphate = 2-deoxy-alpha-D-ribose 1-phosphate + guanine</text>
        <dbReference type="Rhea" id="RHEA:27738"/>
        <dbReference type="ChEBI" id="CHEBI:16235"/>
        <dbReference type="ChEBI" id="CHEBI:17172"/>
        <dbReference type="ChEBI" id="CHEBI:43474"/>
        <dbReference type="ChEBI" id="CHEBI:57259"/>
        <dbReference type="EC" id="2.4.2.1"/>
    </reaction>
</comment>
<keyword evidence="6 11" id="KW-0808">Transferase</keyword>
<evidence type="ECO:0000256" key="6">
    <source>
        <dbReference type="ARBA" id="ARBA00022679"/>
    </source>
</evidence>
<dbReference type="PANTHER" id="PTHR11904:SF9">
    <property type="entry name" value="PURINE NUCLEOSIDE PHOSPHORYLASE-RELATED"/>
    <property type="match status" value="1"/>
</dbReference>
<dbReference type="NCBIfam" id="TIGR01697">
    <property type="entry name" value="PNPH-PUNA-XAPA"/>
    <property type="match status" value="1"/>
</dbReference>
<dbReference type="EC" id="2.4.2.1" evidence="3 11"/>
<dbReference type="GO" id="GO:0005737">
    <property type="term" value="C:cytoplasm"/>
    <property type="evidence" value="ECO:0007669"/>
    <property type="project" value="TreeGrafter"/>
</dbReference>
<feature type="binding site" evidence="12">
    <location>
        <position position="274"/>
    </location>
    <ligand>
        <name>a purine D-ribonucleoside</name>
        <dbReference type="ChEBI" id="CHEBI:142355"/>
    </ligand>
</feature>
<comment type="pathway">
    <text evidence="1 11">Purine metabolism; purine nucleoside salvage.</text>
</comment>
<dbReference type="PANTHER" id="PTHR11904">
    <property type="entry name" value="METHYLTHIOADENOSINE/PURINE NUCLEOSIDE PHOSPHORYLASE"/>
    <property type="match status" value="1"/>
</dbReference>
<evidence type="ECO:0000256" key="2">
    <source>
        <dbReference type="ARBA" id="ARBA00006751"/>
    </source>
</evidence>
<dbReference type="Pfam" id="PF01048">
    <property type="entry name" value="PNP_UDP_1"/>
    <property type="match status" value="1"/>
</dbReference>
<evidence type="ECO:0000256" key="3">
    <source>
        <dbReference type="ARBA" id="ARBA00011886"/>
    </source>
</evidence>
<evidence type="ECO:0000256" key="7">
    <source>
        <dbReference type="ARBA" id="ARBA00023918"/>
    </source>
</evidence>
<dbReference type="InterPro" id="IPR011268">
    <property type="entry name" value="Purine_phosphorylase"/>
</dbReference>
<dbReference type="GO" id="GO:0004731">
    <property type="term" value="F:purine-nucleoside phosphorylase activity"/>
    <property type="evidence" value="ECO:0007669"/>
    <property type="project" value="UniProtKB-EC"/>
</dbReference>
<protein>
    <recommendedName>
        <fullName evidence="4 11">Purine nucleoside phosphorylase</fullName>
        <ecNumber evidence="3 11">2.4.2.1</ecNumber>
    </recommendedName>
    <alternativeName>
        <fullName evidence="11">Inosine-guanosine phosphorylase</fullName>
    </alternativeName>
</protein>
<dbReference type="EMBL" id="BT080918">
    <property type="protein sequence ID" value="ACO15342.1"/>
    <property type="molecule type" value="mRNA"/>
</dbReference>
<comment type="catalytic activity">
    <reaction evidence="9">
        <text>2'-deoxyinosine + phosphate = 2-deoxy-alpha-D-ribose 1-phosphate + hypoxanthine</text>
        <dbReference type="Rhea" id="RHEA:27750"/>
        <dbReference type="ChEBI" id="CHEBI:17368"/>
        <dbReference type="ChEBI" id="CHEBI:28997"/>
        <dbReference type="ChEBI" id="CHEBI:43474"/>
        <dbReference type="ChEBI" id="CHEBI:57259"/>
        <dbReference type="EC" id="2.4.2.1"/>
    </reaction>
</comment>
<evidence type="ECO:0000256" key="9">
    <source>
        <dbReference type="ARBA" id="ARBA00023950"/>
    </source>
</evidence>
<proteinExistence type="evidence at transcript level"/>
<sequence>MPNLERMSKGNGTGDIFNILQEEEISSRGEKANGYLTYDKILQTAKYLSSRTSYEPKIGIICGSGLGELADLLTGADIIEYSDIPNFPLSTVSGHSSRLHFGLLEGAPVMVMQGRFHAYGGHSMDKCTMGVRVMKLMGVQTLIVTNAAGGLNPKYRVGDVMLLKDHVNIPGMAGKNPLRGPNDEKFGARFVALNNCYDKDLRNVGLQIAKAMKIDQKVHEGVYAYLGGPNYETVAELRMLQTSGVDAVGMSTVPEVLVARHCQIQVFSFSLITNECIIQEESEEFPNHEEVLQTANKMKNVLRDFVKQFVHDIKDL</sequence>
<comment type="catalytic activity">
    <reaction evidence="7">
        <text>inosine + phosphate = alpha-D-ribose 1-phosphate + hypoxanthine</text>
        <dbReference type="Rhea" id="RHEA:27646"/>
        <dbReference type="ChEBI" id="CHEBI:17368"/>
        <dbReference type="ChEBI" id="CHEBI:17596"/>
        <dbReference type="ChEBI" id="CHEBI:43474"/>
        <dbReference type="ChEBI" id="CHEBI:57720"/>
        <dbReference type="EC" id="2.4.2.1"/>
    </reaction>
</comment>